<dbReference type="InterPro" id="IPR016160">
    <property type="entry name" value="Ald_DH_CS_CYS"/>
</dbReference>
<protein>
    <submittedName>
        <fullName evidence="6">NAD-dependent succinate-semialdehyde dehydrogenase</fullName>
    </submittedName>
</protein>
<dbReference type="InterPro" id="IPR050740">
    <property type="entry name" value="Aldehyde_DH_Superfamily"/>
</dbReference>
<reference evidence="6 7" key="1">
    <citation type="submission" date="2018-10" db="EMBL/GenBank/DDBJ databases">
        <title>Isolation from cow dung.</title>
        <authorList>
            <person name="Ling L."/>
        </authorList>
    </citation>
    <scope>NUCLEOTIDE SEQUENCE [LARGE SCALE GENOMIC DNA]</scope>
    <source>
        <strain evidence="6 7">NEAU-LL90</strain>
    </source>
</reference>
<dbReference type="CDD" id="cd07103">
    <property type="entry name" value="ALDH_F5_SSADH_GabD"/>
    <property type="match status" value="1"/>
</dbReference>
<evidence type="ECO:0000256" key="1">
    <source>
        <dbReference type="ARBA" id="ARBA00009986"/>
    </source>
</evidence>
<sequence>MARETELLQSIPTGLWIGGQVDATGGGTFPVENPATGATIAQVADGTPEDALRALDLAAAAQAGWAATSARERAEVLRAVYEAILARSEDLALLMTLEMGKALPESRNEVRYGAEFFRWFGEEAVRVHGRYQTAPGGTGRILVHRQPVGPCLAITPWNFPLAMGTRKIGPALAAGCTMIVKPASATPLTMLLLAQLCHEAGLPAGVLSVITSSHSGAVTAPLLSDPRLRKLTFTGSTAVGKKLVGESAHGLLRTSMELGGNAPFVVFDDADIDAAVAGAVLAKLRNGGEACTAANRFHVHNSVRAEFTDKLVAAMAEYRVGPGTDPETTLGPLINQDQLDTVASLVDDAVALGAEVRLGGKALPGPGYYYPATVLADVPAQARILREEVFGPVAPIVGFDTEAEGLAAANNTEYGLIAYIYTRDLDRALRVSEALETGMVGVNRGVISDPAAPFGGVKESGFGREGGFEGIEEYLNTKYIGLA</sequence>
<dbReference type="InterPro" id="IPR029510">
    <property type="entry name" value="Ald_DH_CS_GLU"/>
</dbReference>
<dbReference type="PANTHER" id="PTHR43353:SF5">
    <property type="entry name" value="SUCCINATE-SEMIALDEHYDE DEHYDROGENASE, MITOCHONDRIAL"/>
    <property type="match status" value="1"/>
</dbReference>
<dbReference type="Proteomes" id="UP000279275">
    <property type="component" value="Unassembled WGS sequence"/>
</dbReference>
<accession>A0A3M2KVA2</accession>
<dbReference type="GO" id="GO:0004777">
    <property type="term" value="F:succinate-semialdehyde dehydrogenase (NAD+) activity"/>
    <property type="evidence" value="ECO:0007669"/>
    <property type="project" value="TreeGrafter"/>
</dbReference>
<dbReference type="Pfam" id="PF00171">
    <property type="entry name" value="Aldedh"/>
    <property type="match status" value="1"/>
</dbReference>
<dbReference type="InterPro" id="IPR015590">
    <property type="entry name" value="Aldehyde_DH_dom"/>
</dbReference>
<dbReference type="RefSeq" id="WP_122191835.1">
    <property type="nucleotide sequence ID" value="NZ_RFFH01000025.1"/>
</dbReference>
<feature type="domain" description="Aldehyde dehydrogenase" evidence="5">
    <location>
        <begin position="24"/>
        <end position="480"/>
    </location>
</feature>
<gene>
    <name evidence="6" type="ORF">EBN03_31625</name>
</gene>
<evidence type="ECO:0000256" key="4">
    <source>
        <dbReference type="RuleBase" id="RU003345"/>
    </source>
</evidence>
<evidence type="ECO:0000256" key="3">
    <source>
        <dbReference type="PROSITE-ProRule" id="PRU10007"/>
    </source>
</evidence>
<dbReference type="FunFam" id="3.40.605.10:FF:000026">
    <property type="entry name" value="Aldehyde dehydrogenase, putative"/>
    <property type="match status" value="1"/>
</dbReference>
<proteinExistence type="inferred from homology"/>
<dbReference type="InterPro" id="IPR016162">
    <property type="entry name" value="Ald_DH_N"/>
</dbReference>
<evidence type="ECO:0000256" key="2">
    <source>
        <dbReference type="ARBA" id="ARBA00023002"/>
    </source>
</evidence>
<evidence type="ECO:0000313" key="6">
    <source>
        <dbReference type="EMBL" id="RMI28133.1"/>
    </source>
</evidence>
<dbReference type="AlphaFoldDB" id="A0A3M2KVA2"/>
<dbReference type="OrthoDB" id="6882680at2"/>
<dbReference type="PROSITE" id="PS00687">
    <property type="entry name" value="ALDEHYDE_DEHYDR_GLU"/>
    <property type="match status" value="1"/>
</dbReference>
<keyword evidence="2 4" id="KW-0560">Oxidoreductase</keyword>
<organism evidence="6 7">
    <name type="scientific">Nocardia stercoris</name>
    <dbReference type="NCBI Taxonomy" id="2483361"/>
    <lineage>
        <taxon>Bacteria</taxon>
        <taxon>Bacillati</taxon>
        <taxon>Actinomycetota</taxon>
        <taxon>Actinomycetes</taxon>
        <taxon>Mycobacteriales</taxon>
        <taxon>Nocardiaceae</taxon>
        <taxon>Nocardia</taxon>
    </lineage>
</organism>
<evidence type="ECO:0000313" key="7">
    <source>
        <dbReference type="Proteomes" id="UP000279275"/>
    </source>
</evidence>
<dbReference type="InterPro" id="IPR016161">
    <property type="entry name" value="Ald_DH/histidinol_DH"/>
</dbReference>
<dbReference type="FunFam" id="3.40.605.10:FF:000007">
    <property type="entry name" value="NAD/NADP-dependent betaine aldehyde dehydrogenase"/>
    <property type="match status" value="1"/>
</dbReference>
<dbReference type="Gene3D" id="3.40.309.10">
    <property type="entry name" value="Aldehyde Dehydrogenase, Chain A, domain 2"/>
    <property type="match status" value="1"/>
</dbReference>
<dbReference type="Gene3D" id="3.40.605.10">
    <property type="entry name" value="Aldehyde Dehydrogenase, Chain A, domain 1"/>
    <property type="match status" value="1"/>
</dbReference>
<dbReference type="SUPFAM" id="SSF53720">
    <property type="entry name" value="ALDH-like"/>
    <property type="match status" value="1"/>
</dbReference>
<dbReference type="GO" id="GO:0009450">
    <property type="term" value="P:gamma-aminobutyric acid catabolic process"/>
    <property type="evidence" value="ECO:0007669"/>
    <property type="project" value="TreeGrafter"/>
</dbReference>
<dbReference type="EMBL" id="RFFH01000025">
    <property type="protein sequence ID" value="RMI28133.1"/>
    <property type="molecule type" value="Genomic_DNA"/>
</dbReference>
<name>A0A3M2KVA2_9NOCA</name>
<dbReference type="PROSITE" id="PS00070">
    <property type="entry name" value="ALDEHYDE_DEHYDR_CYS"/>
    <property type="match status" value="1"/>
</dbReference>
<feature type="active site" evidence="3">
    <location>
        <position position="257"/>
    </location>
</feature>
<evidence type="ECO:0000259" key="5">
    <source>
        <dbReference type="Pfam" id="PF00171"/>
    </source>
</evidence>
<dbReference type="FunFam" id="3.40.309.10:FF:000004">
    <property type="entry name" value="Succinate-semialdehyde dehydrogenase I"/>
    <property type="match status" value="1"/>
</dbReference>
<comment type="caution">
    <text evidence="6">The sequence shown here is derived from an EMBL/GenBank/DDBJ whole genome shotgun (WGS) entry which is preliminary data.</text>
</comment>
<dbReference type="PANTHER" id="PTHR43353">
    <property type="entry name" value="SUCCINATE-SEMIALDEHYDE DEHYDROGENASE, MITOCHONDRIAL"/>
    <property type="match status" value="1"/>
</dbReference>
<dbReference type="InterPro" id="IPR016163">
    <property type="entry name" value="Ald_DH_C"/>
</dbReference>
<keyword evidence="7" id="KW-1185">Reference proteome</keyword>
<comment type="similarity">
    <text evidence="1 4">Belongs to the aldehyde dehydrogenase family.</text>
</comment>